<protein>
    <submittedName>
        <fullName evidence="1">Uncharacterized protein</fullName>
    </submittedName>
</protein>
<dbReference type="EMBL" id="JARQZJ010000101">
    <property type="protein sequence ID" value="KAK9886556.1"/>
    <property type="molecule type" value="Genomic_DNA"/>
</dbReference>
<dbReference type="AlphaFoldDB" id="A0AAW1USP5"/>
<dbReference type="Proteomes" id="UP001431783">
    <property type="component" value="Unassembled WGS sequence"/>
</dbReference>
<gene>
    <name evidence="1" type="ORF">WA026_017483</name>
</gene>
<organism evidence="1 2">
    <name type="scientific">Henosepilachna vigintioctopunctata</name>
    <dbReference type="NCBI Taxonomy" id="420089"/>
    <lineage>
        <taxon>Eukaryota</taxon>
        <taxon>Metazoa</taxon>
        <taxon>Ecdysozoa</taxon>
        <taxon>Arthropoda</taxon>
        <taxon>Hexapoda</taxon>
        <taxon>Insecta</taxon>
        <taxon>Pterygota</taxon>
        <taxon>Neoptera</taxon>
        <taxon>Endopterygota</taxon>
        <taxon>Coleoptera</taxon>
        <taxon>Polyphaga</taxon>
        <taxon>Cucujiformia</taxon>
        <taxon>Coccinelloidea</taxon>
        <taxon>Coccinellidae</taxon>
        <taxon>Epilachninae</taxon>
        <taxon>Epilachnini</taxon>
        <taxon>Henosepilachna</taxon>
    </lineage>
</organism>
<keyword evidence="2" id="KW-1185">Reference proteome</keyword>
<sequence>MFAGFGQRIGDASVSDRAAYPGGGRCVCSGAGGTCNREGKLLKNLDLFLRLPVYGFAGPGMAEERSIYAAALQ</sequence>
<accession>A0AAW1USP5</accession>
<evidence type="ECO:0000313" key="2">
    <source>
        <dbReference type="Proteomes" id="UP001431783"/>
    </source>
</evidence>
<comment type="caution">
    <text evidence="1">The sequence shown here is derived from an EMBL/GenBank/DDBJ whole genome shotgun (WGS) entry which is preliminary data.</text>
</comment>
<name>A0AAW1USP5_9CUCU</name>
<reference evidence="1 2" key="1">
    <citation type="submission" date="2023-03" db="EMBL/GenBank/DDBJ databases">
        <title>Genome insight into feeding habits of ladybird beetles.</title>
        <authorList>
            <person name="Li H.-S."/>
            <person name="Huang Y.-H."/>
            <person name="Pang H."/>
        </authorList>
    </citation>
    <scope>NUCLEOTIDE SEQUENCE [LARGE SCALE GENOMIC DNA]</scope>
    <source>
        <strain evidence="1">SYSU_2023b</strain>
        <tissue evidence="1">Whole body</tissue>
    </source>
</reference>
<evidence type="ECO:0000313" key="1">
    <source>
        <dbReference type="EMBL" id="KAK9886556.1"/>
    </source>
</evidence>
<proteinExistence type="predicted"/>